<organism evidence="2 3">
    <name type="scientific">Cyclotella cryptica</name>
    <dbReference type="NCBI Taxonomy" id="29204"/>
    <lineage>
        <taxon>Eukaryota</taxon>
        <taxon>Sar</taxon>
        <taxon>Stramenopiles</taxon>
        <taxon>Ochrophyta</taxon>
        <taxon>Bacillariophyta</taxon>
        <taxon>Coscinodiscophyceae</taxon>
        <taxon>Thalassiosirophycidae</taxon>
        <taxon>Stephanodiscales</taxon>
        <taxon>Stephanodiscaceae</taxon>
        <taxon>Cyclotella</taxon>
    </lineage>
</organism>
<keyword evidence="3" id="KW-1185">Reference proteome</keyword>
<evidence type="ECO:0000313" key="2">
    <source>
        <dbReference type="EMBL" id="KAL3802957.1"/>
    </source>
</evidence>
<keyword evidence="1" id="KW-0472">Membrane</keyword>
<feature type="transmembrane region" description="Helical" evidence="1">
    <location>
        <begin position="128"/>
        <end position="145"/>
    </location>
</feature>
<protein>
    <submittedName>
        <fullName evidence="2">Uncharacterized protein</fullName>
    </submittedName>
</protein>
<dbReference type="AlphaFoldDB" id="A0ABD3QS49"/>
<accession>A0ABD3QS49</accession>
<feature type="transmembrane region" description="Helical" evidence="1">
    <location>
        <begin position="65"/>
        <end position="85"/>
    </location>
</feature>
<evidence type="ECO:0000313" key="3">
    <source>
        <dbReference type="Proteomes" id="UP001516023"/>
    </source>
</evidence>
<sequence>MSSTNINPLPLLANETGVVEVQDDTNTTDGTIVIKSIEIIRMTGTAVAIAIGFVQQDGSAPNYRLSAALLVFFLSGLTGLESLVFGKQSALAKKWPADTPYQRQTAMNNLAVAISMIIFLSLNASDSALASLMLTTTVFIALSSINHITTVIRDKLNGEEVAKIHFARFFFAVPLTAAVGFILGNWRPFAR</sequence>
<feature type="transmembrane region" description="Helical" evidence="1">
    <location>
        <begin position="106"/>
        <end position="122"/>
    </location>
</feature>
<dbReference type="EMBL" id="JABMIG020000016">
    <property type="protein sequence ID" value="KAL3802957.1"/>
    <property type="molecule type" value="Genomic_DNA"/>
</dbReference>
<feature type="transmembrane region" description="Helical" evidence="1">
    <location>
        <begin position="166"/>
        <end position="186"/>
    </location>
</feature>
<comment type="caution">
    <text evidence="2">The sequence shown here is derived from an EMBL/GenBank/DDBJ whole genome shotgun (WGS) entry which is preliminary data.</text>
</comment>
<reference evidence="2 3" key="1">
    <citation type="journal article" date="2020" name="G3 (Bethesda)">
        <title>Improved Reference Genome for Cyclotella cryptica CCMP332, a Model for Cell Wall Morphogenesis, Salinity Adaptation, and Lipid Production in Diatoms (Bacillariophyta).</title>
        <authorList>
            <person name="Roberts W.R."/>
            <person name="Downey K.M."/>
            <person name="Ruck E.C."/>
            <person name="Traller J.C."/>
            <person name="Alverson A.J."/>
        </authorList>
    </citation>
    <scope>NUCLEOTIDE SEQUENCE [LARGE SCALE GENOMIC DNA]</scope>
    <source>
        <strain evidence="2 3">CCMP332</strain>
    </source>
</reference>
<dbReference type="Proteomes" id="UP001516023">
    <property type="component" value="Unassembled WGS sequence"/>
</dbReference>
<name>A0ABD3QS49_9STRA</name>
<keyword evidence="1" id="KW-0812">Transmembrane</keyword>
<evidence type="ECO:0000256" key="1">
    <source>
        <dbReference type="SAM" id="Phobius"/>
    </source>
</evidence>
<keyword evidence="1" id="KW-1133">Transmembrane helix</keyword>
<proteinExistence type="predicted"/>
<gene>
    <name evidence="2" type="ORF">HJC23_011580</name>
</gene>